<comment type="similarity">
    <text evidence="1">Belongs to the HAD-like hydrolase superfamily. S-2-haloalkanoic acid dehalogenase family.</text>
</comment>
<accession>A0A381SL24</accession>
<dbReference type="Gene3D" id="3.40.50.1000">
    <property type="entry name" value="HAD superfamily/HAD-like"/>
    <property type="match status" value="1"/>
</dbReference>
<dbReference type="NCBIfam" id="TIGR01428">
    <property type="entry name" value="HAD_type_II"/>
    <property type="match status" value="1"/>
</dbReference>
<evidence type="ECO:0000256" key="2">
    <source>
        <dbReference type="ARBA" id="ARBA00022801"/>
    </source>
</evidence>
<proteinExistence type="inferred from homology"/>
<evidence type="ECO:0000256" key="1">
    <source>
        <dbReference type="ARBA" id="ARBA00008106"/>
    </source>
</evidence>
<dbReference type="InterPro" id="IPR023198">
    <property type="entry name" value="PGP-like_dom2"/>
</dbReference>
<sequence>MSASKKTMDVGEPTLERREFLSVGGATIAGAAIGGGEGVGLLDRTLPHEEIQETLADVEAMTFDVFGTVVDWRTSIIREGQILGLEKGFDLDWPAFADAWRRGYGPAMNRVRTGDLPWLKIDQLHRMILDDLLVEYEFPAMTEAEIDDLNRVWHRLIPWPDTVRGLYQLKANYTLVTLSNGNVSLLANMAKNAGLPWDIVLSAELSGHYKTDPEVYIKAAELLSLPHEKIMMVAAHRGDLLAAQALGFKTAFVPRPLEYGPDRVLDTTADPRFDVNATDFMDLAAQM</sequence>
<dbReference type="InterPro" id="IPR006328">
    <property type="entry name" value="2-HAD"/>
</dbReference>
<evidence type="ECO:0000313" key="3">
    <source>
        <dbReference type="EMBL" id="SVA03968.1"/>
    </source>
</evidence>
<dbReference type="InterPro" id="IPR051540">
    <property type="entry name" value="S-2-haloacid_dehalogenase"/>
</dbReference>
<dbReference type="PANTHER" id="PTHR43316:SF3">
    <property type="entry name" value="HALOACID DEHALOGENASE, TYPE II (AFU_ORTHOLOGUE AFUA_2G07750)-RELATED"/>
    <property type="match status" value="1"/>
</dbReference>
<dbReference type="InterPro" id="IPR006439">
    <property type="entry name" value="HAD-SF_hydro_IA"/>
</dbReference>
<keyword evidence="2" id="KW-0378">Hydrolase</keyword>
<protein>
    <recommendedName>
        <fullName evidence="4">Haloacid dehalogenase, type II</fullName>
    </recommendedName>
</protein>
<dbReference type="Pfam" id="PF00702">
    <property type="entry name" value="Hydrolase"/>
    <property type="match status" value="1"/>
</dbReference>
<dbReference type="GO" id="GO:0019120">
    <property type="term" value="F:hydrolase activity, acting on acid halide bonds, in C-halide compounds"/>
    <property type="evidence" value="ECO:0007669"/>
    <property type="project" value="InterPro"/>
</dbReference>
<dbReference type="SUPFAM" id="SSF56784">
    <property type="entry name" value="HAD-like"/>
    <property type="match status" value="1"/>
</dbReference>
<name>A0A381SL24_9ZZZZ</name>
<dbReference type="InterPro" id="IPR036412">
    <property type="entry name" value="HAD-like_sf"/>
</dbReference>
<dbReference type="InterPro" id="IPR023214">
    <property type="entry name" value="HAD_sf"/>
</dbReference>
<dbReference type="NCBIfam" id="TIGR01493">
    <property type="entry name" value="HAD-SF-IA-v2"/>
    <property type="match status" value="1"/>
</dbReference>
<dbReference type="PANTHER" id="PTHR43316">
    <property type="entry name" value="HYDROLASE, HALOACID DELAHOGENASE-RELATED"/>
    <property type="match status" value="1"/>
</dbReference>
<dbReference type="CDD" id="cd02588">
    <property type="entry name" value="HAD_L2-DEX"/>
    <property type="match status" value="1"/>
</dbReference>
<organism evidence="3">
    <name type="scientific">marine metagenome</name>
    <dbReference type="NCBI Taxonomy" id="408172"/>
    <lineage>
        <taxon>unclassified sequences</taxon>
        <taxon>metagenomes</taxon>
        <taxon>ecological metagenomes</taxon>
    </lineage>
</organism>
<dbReference type="EMBL" id="UINC01003172">
    <property type="protein sequence ID" value="SVA03968.1"/>
    <property type="molecule type" value="Genomic_DNA"/>
</dbReference>
<evidence type="ECO:0008006" key="4">
    <source>
        <dbReference type="Google" id="ProtNLM"/>
    </source>
</evidence>
<dbReference type="PRINTS" id="PR00413">
    <property type="entry name" value="HADHALOGNASE"/>
</dbReference>
<dbReference type="AlphaFoldDB" id="A0A381SL24"/>
<dbReference type="Gene3D" id="1.10.150.240">
    <property type="entry name" value="Putative phosphatase, domain 2"/>
    <property type="match status" value="1"/>
</dbReference>
<gene>
    <name evidence="3" type="ORF">METZ01_LOCUS56822</name>
</gene>
<reference evidence="3" key="1">
    <citation type="submission" date="2018-05" db="EMBL/GenBank/DDBJ databases">
        <authorList>
            <person name="Lanie J.A."/>
            <person name="Ng W.-L."/>
            <person name="Kazmierczak K.M."/>
            <person name="Andrzejewski T.M."/>
            <person name="Davidsen T.M."/>
            <person name="Wayne K.J."/>
            <person name="Tettelin H."/>
            <person name="Glass J.I."/>
            <person name="Rusch D."/>
            <person name="Podicherti R."/>
            <person name="Tsui H.-C.T."/>
            <person name="Winkler M.E."/>
        </authorList>
    </citation>
    <scope>NUCLEOTIDE SEQUENCE</scope>
</reference>